<dbReference type="Pfam" id="PF03466">
    <property type="entry name" value="LysR_substrate"/>
    <property type="match status" value="1"/>
</dbReference>
<evidence type="ECO:0000256" key="2">
    <source>
        <dbReference type="ARBA" id="ARBA00023015"/>
    </source>
</evidence>
<evidence type="ECO:0000256" key="4">
    <source>
        <dbReference type="ARBA" id="ARBA00023163"/>
    </source>
</evidence>
<feature type="domain" description="HTH lysR-type" evidence="5">
    <location>
        <begin position="1"/>
        <end position="60"/>
    </location>
</feature>
<protein>
    <submittedName>
        <fullName evidence="6">LysR family transcriptional regulator</fullName>
    </submittedName>
</protein>
<dbReference type="InterPro" id="IPR036390">
    <property type="entry name" value="WH_DNA-bd_sf"/>
</dbReference>
<dbReference type="RefSeq" id="WP_340346887.1">
    <property type="nucleotide sequence ID" value="NZ_JBBKZT010000021.1"/>
</dbReference>
<gene>
    <name evidence="6" type="ORF">WKW82_32055</name>
</gene>
<evidence type="ECO:0000256" key="3">
    <source>
        <dbReference type="ARBA" id="ARBA00023125"/>
    </source>
</evidence>
<dbReference type="InterPro" id="IPR000847">
    <property type="entry name" value="LysR_HTH_N"/>
</dbReference>
<dbReference type="CDD" id="cd08421">
    <property type="entry name" value="PBP2_LTTR_like_1"/>
    <property type="match status" value="1"/>
</dbReference>
<keyword evidence="7" id="KW-1185">Reference proteome</keyword>
<dbReference type="InterPro" id="IPR005119">
    <property type="entry name" value="LysR_subst-bd"/>
</dbReference>
<dbReference type="PROSITE" id="PS50931">
    <property type="entry name" value="HTH_LYSR"/>
    <property type="match status" value="1"/>
</dbReference>
<dbReference type="Pfam" id="PF00126">
    <property type="entry name" value="HTH_1"/>
    <property type="match status" value="1"/>
</dbReference>
<keyword evidence="2" id="KW-0805">Transcription regulation</keyword>
<organism evidence="6 7">
    <name type="scientific">Variovorax rhizosphaerae</name>
    <dbReference type="NCBI Taxonomy" id="1836200"/>
    <lineage>
        <taxon>Bacteria</taxon>
        <taxon>Pseudomonadati</taxon>
        <taxon>Pseudomonadota</taxon>
        <taxon>Betaproteobacteria</taxon>
        <taxon>Burkholderiales</taxon>
        <taxon>Comamonadaceae</taxon>
        <taxon>Variovorax</taxon>
    </lineage>
</organism>
<comment type="caution">
    <text evidence="6">The sequence shown here is derived from an EMBL/GenBank/DDBJ whole genome shotgun (WGS) entry which is preliminary data.</text>
</comment>
<dbReference type="SUPFAM" id="SSF46785">
    <property type="entry name" value="Winged helix' DNA-binding domain"/>
    <property type="match status" value="1"/>
</dbReference>
<dbReference type="PANTHER" id="PTHR30419">
    <property type="entry name" value="HTH-TYPE TRANSCRIPTIONAL REGULATOR YBHD"/>
    <property type="match status" value="1"/>
</dbReference>
<dbReference type="Proteomes" id="UP001385892">
    <property type="component" value="Unassembled WGS sequence"/>
</dbReference>
<dbReference type="PANTHER" id="PTHR30419:SF2">
    <property type="entry name" value="LYSR FAMILY TRANSCRIPTIONAL REGULATOR"/>
    <property type="match status" value="1"/>
</dbReference>
<dbReference type="Gene3D" id="3.40.190.290">
    <property type="match status" value="1"/>
</dbReference>
<evidence type="ECO:0000313" key="6">
    <source>
        <dbReference type="EMBL" id="MEJ8851308.1"/>
    </source>
</evidence>
<dbReference type="Gene3D" id="1.10.10.10">
    <property type="entry name" value="Winged helix-like DNA-binding domain superfamily/Winged helix DNA-binding domain"/>
    <property type="match status" value="1"/>
</dbReference>
<evidence type="ECO:0000313" key="7">
    <source>
        <dbReference type="Proteomes" id="UP001385892"/>
    </source>
</evidence>
<proteinExistence type="inferred from homology"/>
<dbReference type="SUPFAM" id="SSF53850">
    <property type="entry name" value="Periplasmic binding protein-like II"/>
    <property type="match status" value="1"/>
</dbReference>
<accession>A0ABU8WUT1</accession>
<dbReference type="InterPro" id="IPR036388">
    <property type="entry name" value="WH-like_DNA-bd_sf"/>
</dbReference>
<evidence type="ECO:0000256" key="1">
    <source>
        <dbReference type="ARBA" id="ARBA00009437"/>
    </source>
</evidence>
<comment type="similarity">
    <text evidence="1">Belongs to the LysR transcriptional regulatory family.</text>
</comment>
<reference evidence="6 7" key="1">
    <citation type="submission" date="2024-03" db="EMBL/GenBank/DDBJ databases">
        <title>Novel species of the genus Variovorax.</title>
        <authorList>
            <person name="Liu Q."/>
            <person name="Xin Y.-H."/>
        </authorList>
    </citation>
    <scope>NUCLEOTIDE SEQUENCE [LARGE SCALE GENOMIC DNA]</scope>
    <source>
        <strain evidence="6 7">KACC 18900</strain>
    </source>
</reference>
<keyword evidence="4" id="KW-0804">Transcription</keyword>
<evidence type="ECO:0000259" key="5">
    <source>
        <dbReference type="PROSITE" id="PS50931"/>
    </source>
</evidence>
<sequence length="298" mass="32398">MRYDLTSLEIFVAVAETANLTRAAEQQHLAVSAISKRITELEGLAGAPLLQRHARGVSLTPAGQSMLHYARQVFQLMHRMRGELSEYAGGLKGVVRLHASTSALVEFLPPELQGFLERYPMIRLQIEERTGAAIVRAVADGSADIGILGDHTPLRGLASLPYHSDRLALGVPRTHALARRKSMHFADALGCDFVAPHAESSLWALMTQAAQAAGKTIEPRIQVSSFECMGMLVQAGLGIALLPEPVLEAHQTLGRLQVVKLKDAWAERQIVMAVRDLDSMPFTTRALIDHLRAPATPG</sequence>
<dbReference type="EMBL" id="JBBKZT010000021">
    <property type="protein sequence ID" value="MEJ8851308.1"/>
    <property type="molecule type" value="Genomic_DNA"/>
</dbReference>
<dbReference type="InterPro" id="IPR050950">
    <property type="entry name" value="HTH-type_LysR_regulators"/>
</dbReference>
<keyword evidence="3" id="KW-0238">DNA-binding</keyword>
<name>A0ABU8WUT1_9BURK</name>